<feature type="region of interest" description="Disordered" evidence="1">
    <location>
        <begin position="87"/>
        <end position="116"/>
    </location>
</feature>
<evidence type="ECO:0000313" key="2">
    <source>
        <dbReference type="EMBL" id="BAT91851.1"/>
    </source>
</evidence>
<organism evidence="2 3">
    <name type="scientific">Vigna angularis var. angularis</name>
    <dbReference type="NCBI Taxonomy" id="157739"/>
    <lineage>
        <taxon>Eukaryota</taxon>
        <taxon>Viridiplantae</taxon>
        <taxon>Streptophyta</taxon>
        <taxon>Embryophyta</taxon>
        <taxon>Tracheophyta</taxon>
        <taxon>Spermatophyta</taxon>
        <taxon>Magnoliopsida</taxon>
        <taxon>eudicotyledons</taxon>
        <taxon>Gunneridae</taxon>
        <taxon>Pentapetalae</taxon>
        <taxon>rosids</taxon>
        <taxon>fabids</taxon>
        <taxon>Fabales</taxon>
        <taxon>Fabaceae</taxon>
        <taxon>Papilionoideae</taxon>
        <taxon>50 kb inversion clade</taxon>
        <taxon>NPAAA clade</taxon>
        <taxon>indigoferoid/millettioid clade</taxon>
        <taxon>Phaseoleae</taxon>
        <taxon>Vigna</taxon>
    </lineage>
</organism>
<dbReference type="Pfam" id="PF10175">
    <property type="entry name" value="MPP6"/>
    <property type="match status" value="1"/>
</dbReference>
<evidence type="ECO:0000313" key="3">
    <source>
        <dbReference type="Proteomes" id="UP000291084"/>
    </source>
</evidence>
<sequence>MARRELSSTLKNLKFMQRAAVREEKTKREEDIKPDVSIITTPTTVTRKCVVIMEGDPHPGALKGRMSFQSFNPSVDKLNEEEARLRQPAAETTVSRNQNASVSVRSPSRNGIQNSPFPSLQKPLPILSHHKIFVIFLLHHLFRIIHQLRIKSNLFEPSSQVPNLPLLVSLRSLNSLCTLTRYNIDGIPSKQPFLKHQPLRIFTWHINLKHIKQ</sequence>
<dbReference type="PANTHER" id="PTHR13582">
    <property type="entry name" value="M-PHASE PHOSPHOPROTEIN 6"/>
    <property type="match status" value="1"/>
</dbReference>
<accession>A0A0S3SGD0</accession>
<evidence type="ECO:0000256" key="1">
    <source>
        <dbReference type="SAM" id="MobiDB-lite"/>
    </source>
</evidence>
<dbReference type="GO" id="GO:0000460">
    <property type="term" value="P:maturation of 5.8S rRNA"/>
    <property type="evidence" value="ECO:0007669"/>
    <property type="project" value="TreeGrafter"/>
</dbReference>
<gene>
    <name evidence="2" type="primary">Vigan.07G048800</name>
    <name evidence="2" type="ORF">VIGAN_07048800</name>
</gene>
<dbReference type="InterPro" id="IPR019324">
    <property type="entry name" value="MPP6"/>
</dbReference>
<dbReference type="EMBL" id="AP015040">
    <property type="protein sequence ID" value="BAT91851.1"/>
    <property type="molecule type" value="Genomic_DNA"/>
</dbReference>
<dbReference type="PANTHER" id="PTHR13582:SF0">
    <property type="entry name" value="M-PHASE PHOSPHOPROTEIN 6"/>
    <property type="match status" value="1"/>
</dbReference>
<proteinExistence type="predicted"/>
<keyword evidence="3" id="KW-1185">Reference proteome</keyword>
<evidence type="ECO:0008006" key="4">
    <source>
        <dbReference type="Google" id="ProtNLM"/>
    </source>
</evidence>
<name>A0A0S3SGD0_PHAAN</name>
<protein>
    <recommendedName>
        <fullName evidence="4">M-phase phosphoprotein 6</fullName>
    </recommendedName>
</protein>
<feature type="compositionally biased region" description="Polar residues" evidence="1">
    <location>
        <begin position="90"/>
        <end position="116"/>
    </location>
</feature>
<dbReference type="AlphaFoldDB" id="A0A0S3SGD0"/>
<dbReference type="OrthoDB" id="2019850at2759"/>
<dbReference type="Proteomes" id="UP000291084">
    <property type="component" value="Chromosome 7"/>
</dbReference>
<reference evidence="2 3" key="1">
    <citation type="journal article" date="2015" name="Sci. Rep.">
        <title>The power of single molecule real-time sequencing technology in the de novo assembly of a eukaryotic genome.</title>
        <authorList>
            <person name="Sakai H."/>
            <person name="Naito K."/>
            <person name="Ogiso-Tanaka E."/>
            <person name="Takahashi Y."/>
            <person name="Iseki K."/>
            <person name="Muto C."/>
            <person name="Satou K."/>
            <person name="Teruya K."/>
            <person name="Shiroma A."/>
            <person name="Shimoji M."/>
            <person name="Hirano T."/>
            <person name="Itoh T."/>
            <person name="Kaga A."/>
            <person name="Tomooka N."/>
        </authorList>
    </citation>
    <scope>NUCLEOTIDE SEQUENCE [LARGE SCALE GENOMIC DNA]</scope>
    <source>
        <strain evidence="3">cv. Shumari</strain>
    </source>
</reference>